<dbReference type="PRINTS" id="PR00032">
    <property type="entry name" value="HTHARAC"/>
</dbReference>
<gene>
    <name evidence="10" type="ORF">FPL14_13615</name>
</gene>
<evidence type="ECO:0000256" key="6">
    <source>
        <dbReference type="ARBA" id="ARBA00023125"/>
    </source>
</evidence>
<dbReference type="SMART" id="SM00342">
    <property type="entry name" value="HTH_ARAC"/>
    <property type="match status" value="1"/>
</dbReference>
<keyword evidence="11" id="KW-1185">Reference proteome</keyword>
<dbReference type="KEGG" id="cchl:FPL14_13615"/>
<dbReference type="EMBL" id="CP041969">
    <property type="protein sequence ID" value="QMV42116.1"/>
    <property type="molecule type" value="Genomic_DNA"/>
</dbReference>
<evidence type="ECO:0000256" key="2">
    <source>
        <dbReference type="ARBA" id="ARBA00008814"/>
    </source>
</evidence>
<dbReference type="GO" id="GO:0043565">
    <property type="term" value="F:sequence-specific DNA binding"/>
    <property type="evidence" value="ECO:0007669"/>
    <property type="project" value="InterPro"/>
</dbReference>
<dbReference type="GO" id="GO:0003700">
    <property type="term" value="F:DNA-binding transcription factor activity"/>
    <property type="evidence" value="ECO:0007669"/>
    <property type="project" value="InterPro"/>
</dbReference>
<dbReference type="SUPFAM" id="SSF51215">
    <property type="entry name" value="Regulatory protein AraC"/>
    <property type="match status" value="1"/>
</dbReference>
<evidence type="ECO:0000313" key="10">
    <source>
        <dbReference type="EMBL" id="QMV42116.1"/>
    </source>
</evidence>
<name>A0A7G5BYT2_9BACL</name>
<feature type="domain" description="Fe/B12 periplasmic-binding" evidence="9">
    <location>
        <begin position="277"/>
        <end position="534"/>
    </location>
</feature>
<dbReference type="Gene3D" id="1.10.10.60">
    <property type="entry name" value="Homeodomain-like"/>
    <property type="match status" value="2"/>
</dbReference>
<keyword evidence="6" id="KW-0238">DNA-binding</keyword>
<dbReference type="GO" id="GO:0030288">
    <property type="term" value="C:outer membrane-bounded periplasmic space"/>
    <property type="evidence" value="ECO:0007669"/>
    <property type="project" value="TreeGrafter"/>
</dbReference>
<dbReference type="GO" id="GO:1901678">
    <property type="term" value="P:iron coordination entity transport"/>
    <property type="evidence" value="ECO:0007669"/>
    <property type="project" value="UniProtKB-ARBA"/>
</dbReference>
<evidence type="ECO:0000256" key="7">
    <source>
        <dbReference type="ARBA" id="ARBA00023163"/>
    </source>
</evidence>
<dbReference type="SUPFAM" id="SSF53807">
    <property type="entry name" value="Helical backbone' metal receptor"/>
    <property type="match status" value="1"/>
</dbReference>
<comment type="subcellular location">
    <subcellularLocation>
        <location evidence="1">Cell envelope</location>
    </subcellularLocation>
</comment>
<keyword evidence="3" id="KW-0813">Transport</keyword>
<evidence type="ECO:0000259" key="9">
    <source>
        <dbReference type="PROSITE" id="PS50983"/>
    </source>
</evidence>
<dbReference type="PROSITE" id="PS01124">
    <property type="entry name" value="HTH_ARAC_FAMILY_2"/>
    <property type="match status" value="1"/>
</dbReference>
<dbReference type="Proteomes" id="UP000515679">
    <property type="component" value="Chromosome"/>
</dbReference>
<accession>A0A7G5BYT2</accession>
<comment type="similarity">
    <text evidence="2">Belongs to the bacterial solute-binding protein 8 family.</text>
</comment>
<proteinExistence type="inferred from homology"/>
<dbReference type="InterPro" id="IPR002491">
    <property type="entry name" value="ABC_transptr_periplasmic_BD"/>
</dbReference>
<organism evidence="10 11">
    <name type="scientific">Cohnella cholangitidis</name>
    <dbReference type="NCBI Taxonomy" id="2598458"/>
    <lineage>
        <taxon>Bacteria</taxon>
        <taxon>Bacillati</taxon>
        <taxon>Bacillota</taxon>
        <taxon>Bacilli</taxon>
        <taxon>Bacillales</taxon>
        <taxon>Paenibacillaceae</taxon>
        <taxon>Cohnella</taxon>
    </lineage>
</organism>
<dbReference type="InterPro" id="IPR037923">
    <property type="entry name" value="HTH-like"/>
</dbReference>
<dbReference type="SUPFAM" id="SSF46689">
    <property type="entry name" value="Homeodomain-like"/>
    <property type="match status" value="2"/>
</dbReference>
<protein>
    <submittedName>
        <fullName evidence="10">ABC transporter substrate-binding protein</fullName>
    </submittedName>
</protein>
<evidence type="ECO:0000256" key="4">
    <source>
        <dbReference type="ARBA" id="ARBA00022729"/>
    </source>
</evidence>
<dbReference type="InterPro" id="IPR020449">
    <property type="entry name" value="Tscrpt_reg_AraC-type_HTH"/>
</dbReference>
<keyword evidence="5" id="KW-0805">Transcription regulation</keyword>
<dbReference type="Pfam" id="PF01497">
    <property type="entry name" value="Peripla_BP_2"/>
    <property type="match status" value="1"/>
</dbReference>
<evidence type="ECO:0000256" key="3">
    <source>
        <dbReference type="ARBA" id="ARBA00022448"/>
    </source>
</evidence>
<evidence type="ECO:0000256" key="1">
    <source>
        <dbReference type="ARBA" id="ARBA00004196"/>
    </source>
</evidence>
<dbReference type="Pfam" id="PF12833">
    <property type="entry name" value="HTH_18"/>
    <property type="match status" value="1"/>
</dbReference>
<evidence type="ECO:0000259" key="8">
    <source>
        <dbReference type="PROSITE" id="PS01124"/>
    </source>
</evidence>
<evidence type="ECO:0000256" key="5">
    <source>
        <dbReference type="ARBA" id="ARBA00023015"/>
    </source>
</evidence>
<dbReference type="InterPro" id="IPR009057">
    <property type="entry name" value="Homeodomain-like_sf"/>
</dbReference>
<dbReference type="Gene3D" id="3.40.50.1980">
    <property type="entry name" value="Nitrogenase molybdenum iron protein domain"/>
    <property type="match status" value="2"/>
</dbReference>
<dbReference type="InterPro" id="IPR051313">
    <property type="entry name" value="Bact_iron-sidero_bind"/>
</dbReference>
<reference evidence="10 11" key="1">
    <citation type="submission" date="2019-07" db="EMBL/GenBank/DDBJ databases">
        <authorList>
            <person name="Kim J.K."/>
            <person name="Cheong H.-M."/>
            <person name="Choi Y."/>
            <person name="Hwang K.J."/>
            <person name="Lee S."/>
            <person name="Choi C."/>
        </authorList>
    </citation>
    <scope>NUCLEOTIDE SEQUENCE [LARGE SCALE GENOMIC DNA]</scope>
    <source>
        <strain evidence="10 11">KS 22</strain>
    </source>
</reference>
<dbReference type="PANTHER" id="PTHR30532">
    <property type="entry name" value="IRON III DICITRATE-BINDING PERIPLASMIC PROTEIN"/>
    <property type="match status" value="1"/>
</dbReference>
<sequence length="534" mass="60385">MEAVQMPQLENENSTLLLSPPLVRLMGIEQISIGDPAGGNSLAMDAHTLLIFTEGCGAMDMDGSRYLASRGKCFLLEPNKTLNIHKDTPAPLRYYRISYSVIQDEAGVFNTNRELAYEPFPQLEDRVHEILRDSGENDPLGSFHNHIRFQTLLYEVLRRLPLQREGPEDPRQAVERTIAYLHRSFHEDIEVGRLAQEANMSRWQYGSLFKTLTGQTPNHYLNSLRIEQAKNLLTSSSAKVNEIAGRVGFRDEYYFSRRFKQTTGMSPTQFAHGRGLSPRIFSIQYLGELLALGIRPVGTNQAMLHAFPEALSDIRGIDEPLDVQQLFELKPDLILYPSFIPSRLVQELSRIATAVEVDWDSDVYTRLQELGVMLGRTKEASEWIERYKNKAEQTRNKLRDSIGHGETASAFIYHADGLYVYGGHHFGHTLYQGIGFEPPANIQALIDGNKNAKWKPIQLEAISEYAGDRVFIALADSGSDALKGRQVLEHPAWKSLPAVRKGRSYVVKDRWASYNPVTLEKHLDEMVSCLLPGR</sequence>
<feature type="domain" description="HTH araC/xylS-type" evidence="8">
    <location>
        <begin position="175"/>
        <end position="273"/>
    </location>
</feature>
<dbReference type="Pfam" id="PF02311">
    <property type="entry name" value="AraC_binding"/>
    <property type="match status" value="1"/>
</dbReference>
<dbReference type="InterPro" id="IPR003313">
    <property type="entry name" value="AraC-bd"/>
</dbReference>
<keyword evidence="4" id="KW-0732">Signal</keyword>
<keyword evidence="7" id="KW-0804">Transcription</keyword>
<dbReference type="AlphaFoldDB" id="A0A7G5BYT2"/>
<dbReference type="InterPro" id="IPR018060">
    <property type="entry name" value="HTH_AraC"/>
</dbReference>
<dbReference type="PROSITE" id="PS50983">
    <property type="entry name" value="FE_B12_PBP"/>
    <property type="match status" value="1"/>
</dbReference>
<evidence type="ECO:0000313" key="11">
    <source>
        <dbReference type="Proteomes" id="UP000515679"/>
    </source>
</evidence>
<dbReference type="PANTHER" id="PTHR30532:SF26">
    <property type="entry name" value="IRON(3+)-HYDROXAMATE-BINDING PROTEIN FHUD"/>
    <property type="match status" value="1"/>
</dbReference>